<dbReference type="GO" id="GO:0000938">
    <property type="term" value="C:GARP complex"/>
    <property type="evidence" value="ECO:0007669"/>
    <property type="project" value="UniProtKB-UniRule"/>
</dbReference>
<feature type="compositionally biased region" description="Polar residues" evidence="3">
    <location>
        <begin position="95"/>
        <end position="106"/>
    </location>
</feature>
<keyword evidence="2" id="KW-0333">Golgi apparatus</keyword>
<dbReference type="GO" id="GO:0007030">
    <property type="term" value="P:Golgi organization"/>
    <property type="evidence" value="ECO:0007669"/>
    <property type="project" value="UniProtKB-UniRule"/>
</dbReference>
<dbReference type="GO" id="GO:0032456">
    <property type="term" value="P:endocytic recycling"/>
    <property type="evidence" value="ECO:0007669"/>
    <property type="project" value="TreeGrafter"/>
</dbReference>
<dbReference type="GO" id="GO:0006869">
    <property type="term" value="P:lipid transport"/>
    <property type="evidence" value="ECO:0007669"/>
    <property type="project" value="UniProtKB-UniRule"/>
</dbReference>
<comment type="function">
    <text evidence="2">Acts as component of the GARP complex that is involved in retrograde transport from early and late endosomes to the trans-Golgi network (TGN).</text>
</comment>
<dbReference type="OrthoDB" id="203678at2759"/>
<dbReference type="GO" id="GO:0048193">
    <property type="term" value="P:Golgi vesicle transport"/>
    <property type="evidence" value="ECO:0007669"/>
    <property type="project" value="TreeGrafter"/>
</dbReference>
<evidence type="ECO:0000256" key="3">
    <source>
        <dbReference type="SAM" id="MobiDB-lite"/>
    </source>
</evidence>
<keyword evidence="2" id="KW-0445">Lipid transport</keyword>
<proteinExistence type="inferred from homology"/>
<dbReference type="RefSeq" id="XP_031855775.1">
    <property type="nucleotide sequence ID" value="XM_031999884.1"/>
</dbReference>
<keyword evidence="2" id="KW-0813">Transport</keyword>
<dbReference type="PANTHER" id="PTHR15954:SF4">
    <property type="entry name" value="VACUOLAR PROTEIN SORTING-ASSOCIATED PROTEIN 51 HOMOLOG"/>
    <property type="match status" value="1"/>
</dbReference>
<evidence type="ECO:0000256" key="1">
    <source>
        <dbReference type="ARBA" id="ARBA00006080"/>
    </source>
</evidence>
<sequence length="363" mass="38344">MASPQPSPTTAIPPASPATLSSKTDRLTSREASAARRNALRAFYKLSAEPASSTASSSSSSSSTAQTITGTTLTTDSSALASPASPTTPLESVPEGTTLSDQSGASGANDPSEIVAGLYTAYEKYVAGQPESSPETKKTEVNGVYVQPIDTFVRDLIARHDLKTLLQIENELVAEIRTLDSEQKALVYNNYAKLTAAGTALHGVSREPMAETTEEDGGGEIELGKEEDEDEDKELSKLAGKNVREKIEQVVKGLGDIRAEALKVAGEEIVPPLNPEEESPLVQTAKWLVRVPNDLPIAVASVLARPANDPERAKLLARAAAVKARALTALDHLISNSGPGLQFAFDKDELGGLRKKIESISIS</sequence>
<gene>
    <name evidence="4" type="ORF">SAPINGB_P005169</name>
</gene>
<protein>
    <recommendedName>
        <fullName evidence="2">Vacuolar protein sorting-associated protein 51 homolog</fullName>
    </recommendedName>
</protein>
<name>A0A5E8C5V6_9ASCO</name>
<feature type="region of interest" description="Disordered" evidence="3">
    <location>
        <begin position="1"/>
        <end position="34"/>
    </location>
</feature>
<evidence type="ECO:0000313" key="5">
    <source>
        <dbReference type="Proteomes" id="UP000398389"/>
    </source>
</evidence>
<feature type="region of interest" description="Disordered" evidence="3">
    <location>
        <begin position="47"/>
        <end position="111"/>
    </location>
</feature>
<dbReference type="GO" id="GO:0016020">
    <property type="term" value="C:membrane"/>
    <property type="evidence" value="ECO:0007669"/>
    <property type="project" value="TreeGrafter"/>
</dbReference>
<feature type="compositionally biased region" description="Low complexity" evidence="3">
    <location>
        <begin position="47"/>
        <end position="90"/>
    </location>
</feature>
<dbReference type="Proteomes" id="UP000398389">
    <property type="component" value="Unassembled WGS sequence"/>
</dbReference>
<feature type="compositionally biased region" description="Acidic residues" evidence="3">
    <location>
        <begin position="212"/>
        <end position="232"/>
    </location>
</feature>
<comment type="similarity">
    <text evidence="1 2">Belongs to the VPS51 family.</text>
</comment>
<evidence type="ECO:0000313" key="4">
    <source>
        <dbReference type="EMBL" id="VVT56596.1"/>
    </source>
</evidence>
<accession>A0A5E8C5V6</accession>
<organism evidence="4 5">
    <name type="scientific">Magnusiomyces paraingens</name>
    <dbReference type="NCBI Taxonomy" id="2606893"/>
    <lineage>
        <taxon>Eukaryota</taxon>
        <taxon>Fungi</taxon>
        <taxon>Dikarya</taxon>
        <taxon>Ascomycota</taxon>
        <taxon>Saccharomycotina</taxon>
        <taxon>Dipodascomycetes</taxon>
        <taxon>Dipodascales</taxon>
        <taxon>Dipodascaceae</taxon>
        <taxon>Magnusiomyces</taxon>
    </lineage>
</organism>
<dbReference type="GO" id="GO:1990745">
    <property type="term" value="C:EARP complex"/>
    <property type="evidence" value="ECO:0007669"/>
    <property type="project" value="TreeGrafter"/>
</dbReference>
<dbReference type="GO" id="GO:0015031">
    <property type="term" value="P:protein transport"/>
    <property type="evidence" value="ECO:0007669"/>
    <property type="project" value="UniProtKB-UniRule"/>
</dbReference>
<dbReference type="InterPro" id="IPR014812">
    <property type="entry name" value="Vps51"/>
</dbReference>
<keyword evidence="5" id="KW-1185">Reference proteome</keyword>
<dbReference type="GO" id="GO:0042147">
    <property type="term" value="P:retrograde transport, endosome to Golgi"/>
    <property type="evidence" value="ECO:0007669"/>
    <property type="project" value="UniProtKB-UniRule"/>
</dbReference>
<dbReference type="AlphaFoldDB" id="A0A5E8C5V6"/>
<dbReference type="PANTHER" id="PTHR15954">
    <property type="entry name" value="VACUOLAR PROTEIN SORTING-ASSOCIATED PROTEIN 51 HOMOLOG"/>
    <property type="match status" value="1"/>
</dbReference>
<reference evidence="4 5" key="1">
    <citation type="submission" date="2019-09" db="EMBL/GenBank/DDBJ databases">
        <authorList>
            <person name="Brejova B."/>
        </authorList>
    </citation>
    <scope>NUCLEOTIDE SEQUENCE [LARGE SCALE GENOMIC DNA]</scope>
</reference>
<feature type="compositionally biased region" description="Low complexity" evidence="3">
    <location>
        <begin position="1"/>
        <end position="22"/>
    </location>
</feature>
<dbReference type="GeneID" id="43583984"/>
<feature type="region of interest" description="Disordered" evidence="3">
    <location>
        <begin position="205"/>
        <end position="232"/>
    </location>
</feature>
<keyword evidence="2" id="KW-0653">Protein transport</keyword>
<dbReference type="EMBL" id="CABVLU010000004">
    <property type="protein sequence ID" value="VVT56596.1"/>
    <property type="molecule type" value="Genomic_DNA"/>
</dbReference>
<evidence type="ECO:0000256" key="2">
    <source>
        <dbReference type="RuleBase" id="RU368010"/>
    </source>
</evidence>
<dbReference type="Pfam" id="PF08700">
    <property type="entry name" value="VPS51_Exo84_N"/>
    <property type="match status" value="1"/>
</dbReference>
<comment type="subcellular location">
    <subcellularLocation>
        <location evidence="2">Golgi apparatus</location>
        <location evidence="2">trans-Golgi network</location>
    </subcellularLocation>
</comment>
<dbReference type="GO" id="GO:0005829">
    <property type="term" value="C:cytosol"/>
    <property type="evidence" value="ECO:0007669"/>
    <property type="project" value="GOC"/>
</dbReference>
<comment type="subunit">
    <text evidence="2">Component of the Golgi-associated retrograde protein (GARP) complex.</text>
</comment>